<protein>
    <recommendedName>
        <fullName evidence="17">Cytochrome P450</fullName>
    </recommendedName>
</protein>
<evidence type="ECO:0000256" key="13">
    <source>
        <dbReference type="PIRSR" id="PIRSR602401-1"/>
    </source>
</evidence>
<comment type="similarity">
    <text evidence="4 14">Belongs to the cytochrome P450 family.</text>
</comment>
<organism evidence="15 16">
    <name type="scientific">Drosophila willistoni</name>
    <name type="common">Fruit fly</name>
    <dbReference type="NCBI Taxonomy" id="7260"/>
    <lineage>
        <taxon>Eukaryota</taxon>
        <taxon>Metazoa</taxon>
        <taxon>Ecdysozoa</taxon>
        <taxon>Arthropoda</taxon>
        <taxon>Hexapoda</taxon>
        <taxon>Insecta</taxon>
        <taxon>Pterygota</taxon>
        <taxon>Neoptera</taxon>
        <taxon>Endopterygota</taxon>
        <taxon>Diptera</taxon>
        <taxon>Brachycera</taxon>
        <taxon>Muscomorpha</taxon>
        <taxon>Ephydroidea</taxon>
        <taxon>Drosophilidae</taxon>
        <taxon>Drosophila</taxon>
        <taxon>Sophophora</taxon>
    </lineage>
</organism>
<comment type="cofactor">
    <cofactor evidence="1 13">
        <name>heme</name>
        <dbReference type="ChEBI" id="CHEBI:30413"/>
    </cofactor>
</comment>
<evidence type="ECO:0000256" key="12">
    <source>
        <dbReference type="ARBA" id="ARBA00023136"/>
    </source>
</evidence>
<dbReference type="PANTHER" id="PTHR24292:SF100">
    <property type="entry name" value="CYTOCHROME P450 6A16, ISOFORM B-RELATED"/>
    <property type="match status" value="1"/>
</dbReference>
<evidence type="ECO:0000256" key="3">
    <source>
        <dbReference type="ARBA" id="ARBA00004406"/>
    </source>
</evidence>
<keyword evidence="8" id="KW-0492">Microsome</keyword>
<evidence type="ECO:0000256" key="11">
    <source>
        <dbReference type="ARBA" id="ARBA00023033"/>
    </source>
</evidence>
<dbReference type="PRINTS" id="PR00463">
    <property type="entry name" value="EP450I"/>
</dbReference>
<dbReference type="InterPro" id="IPR050476">
    <property type="entry name" value="Insect_CytP450_Detox"/>
</dbReference>
<evidence type="ECO:0000256" key="5">
    <source>
        <dbReference type="ARBA" id="ARBA00022617"/>
    </source>
</evidence>
<evidence type="ECO:0000256" key="8">
    <source>
        <dbReference type="ARBA" id="ARBA00022848"/>
    </source>
</evidence>
<dbReference type="GO" id="GO:0020037">
    <property type="term" value="F:heme binding"/>
    <property type="evidence" value="ECO:0007669"/>
    <property type="project" value="InterPro"/>
</dbReference>
<evidence type="ECO:0000313" key="15">
    <source>
        <dbReference type="EMBL" id="EDW74917.2"/>
    </source>
</evidence>
<dbReference type="SMR" id="B4MS28"/>
<evidence type="ECO:0000256" key="4">
    <source>
        <dbReference type="ARBA" id="ARBA00010617"/>
    </source>
</evidence>
<dbReference type="GO" id="GO:0005506">
    <property type="term" value="F:iron ion binding"/>
    <property type="evidence" value="ECO:0007669"/>
    <property type="project" value="InterPro"/>
</dbReference>
<dbReference type="GO" id="GO:0004497">
    <property type="term" value="F:monooxygenase activity"/>
    <property type="evidence" value="ECO:0007669"/>
    <property type="project" value="UniProtKB-KW"/>
</dbReference>
<dbReference type="PANTHER" id="PTHR24292">
    <property type="entry name" value="CYTOCHROME P450"/>
    <property type="match status" value="1"/>
</dbReference>
<dbReference type="EMBL" id="CH963850">
    <property type="protein sequence ID" value="EDW74917.2"/>
    <property type="molecule type" value="Genomic_DNA"/>
</dbReference>
<dbReference type="Pfam" id="PF00067">
    <property type="entry name" value="p450"/>
    <property type="match status" value="1"/>
</dbReference>
<comment type="subcellular location">
    <subcellularLocation>
        <location evidence="3">Endoplasmic reticulum membrane</location>
        <topology evidence="3">Peripheral membrane protein</topology>
    </subcellularLocation>
    <subcellularLocation>
        <location evidence="2">Microsome membrane</location>
        <topology evidence="2">Peripheral membrane protein</topology>
    </subcellularLocation>
</comment>
<dbReference type="PROSITE" id="PS00086">
    <property type="entry name" value="CYTOCHROME_P450"/>
    <property type="match status" value="1"/>
</dbReference>
<dbReference type="OrthoDB" id="2789670at2759"/>
<evidence type="ECO:0008006" key="17">
    <source>
        <dbReference type="Google" id="ProtNLM"/>
    </source>
</evidence>
<dbReference type="HOGENOM" id="CLU_001570_5_2_1"/>
<dbReference type="InterPro" id="IPR002401">
    <property type="entry name" value="Cyt_P450_E_grp-I"/>
</dbReference>
<keyword evidence="16" id="KW-1185">Reference proteome</keyword>
<evidence type="ECO:0000256" key="14">
    <source>
        <dbReference type="RuleBase" id="RU000461"/>
    </source>
</evidence>
<feature type="binding site" description="axial binding residue" evidence="13">
    <location>
        <position position="444"/>
    </location>
    <ligand>
        <name>heme</name>
        <dbReference type="ChEBI" id="CHEBI:30413"/>
    </ligand>
    <ligandPart>
        <name>Fe</name>
        <dbReference type="ChEBI" id="CHEBI:18248"/>
    </ligandPart>
</feature>
<dbReference type="SUPFAM" id="SSF48264">
    <property type="entry name" value="Cytochrome P450"/>
    <property type="match status" value="1"/>
</dbReference>
<proteinExistence type="inferred from homology"/>
<dbReference type="GO" id="GO:0005789">
    <property type="term" value="C:endoplasmic reticulum membrane"/>
    <property type="evidence" value="ECO:0007669"/>
    <property type="project" value="UniProtKB-SubCell"/>
</dbReference>
<evidence type="ECO:0000256" key="9">
    <source>
        <dbReference type="ARBA" id="ARBA00023002"/>
    </source>
</evidence>
<reference evidence="15 16" key="1">
    <citation type="journal article" date="2007" name="Nature">
        <title>Evolution of genes and genomes on the Drosophila phylogeny.</title>
        <authorList>
            <consortium name="Drosophila 12 Genomes Consortium"/>
            <person name="Clark A.G."/>
            <person name="Eisen M.B."/>
            <person name="Smith D.R."/>
            <person name="Bergman C.M."/>
            <person name="Oliver B."/>
            <person name="Markow T.A."/>
            <person name="Kaufman T.C."/>
            <person name="Kellis M."/>
            <person name="Gelbart W."/>
            <person name="Iyer V.N."/>
            <person name="Pollard D.A."/>
            <person name="Sackton T.B."/>
            <person name="Larracuente A.M."/>
            <person name="Singh N.D."/>
            <person name="Abad J.P."/>
            <person name="Abt D.N."/>
            <person name="Adryan B."/>
            <person name="Aguade M."/>
            <person name="Akashi H."/>
            <person name="Anderson W.W."/>
            <person name="Aquadro C.F."/>
            <person name="Ardell D.H."/>
            <person name="Arguello R."/>
            <person name="Artieri C.G."/>
            <person name="Barbash D.A."/>
            <person name="Barker D."/>
            <person name="Barsanti P."/>
            <person name="Batterham P."/>
            <person name="Batzoglou S."/>
            <person name="Begun D."/>
            <person name="Bhutkar A."/>
            <person name="Blanco E."/>
            <person name="Bosak S.A."/>
            <person name="Bradley R.K."/>
            <person name="Brand A.D."/>
            <person name="Brent M.R."/>
            <person name="Brooks A.N."/>
            <person name="Brown R.H."/>
            <person name="Butlin R.K."/>
            <person name="Caggese C."/>
            <person name="Calvi B.R."/>
            <person name="Bernardo de Carvalho A."/>
            <person name="Caspi A."/>
            <person name="Castrezana S."/>
            <person name="Celniker S.E."/>
            <person name="Chang J.L."/>
            <person name="Chapple C."/>
            <person name="Chatterji S."/>
            <person name="Chinwalla A."/>
            <person name="Civetta A."/>
            <person name="Clifton S.W."/>
            <person name="Comeron J.M."/>
            <person name="Costello J.C."/>
            <person name="Coyne J.A."/>
            <person name="Daub J."/>
            <person name="David R.G."/>
            <person name="Delcher A.L."/>
            <person name="Delehaunty K."/>
            <person name="Do C.B."/>
            <person name="Ebling H."/>
            <person name="Edwards K."/>
            <person name="Eickbush T."/>
            <person name="Evans J.D."/>
            <person name="Filipski A."/>
            <person name="Findeiss S."/>
            <person name="Freyhult E."/>
            <person name="Fulton L."/>
            <person name="Fulton R."/>
            <person name="Garcia A.C."/>
            <person name="Gardiner A."/>
            <person name="Garfield D.A."/>
            <person name="Garvin B.E."/>
            <person name="Gibson G."/>
            <person name="Gilbert D."/>
            <person name="Gnerre S."/>
            <person name="Godfrey J."/>
            <person name="Good R."/>
            <person name="Gotea V."/>
            <person name="Gravely B."/>
            <person name="Greenberg A.J."/>
            <person name="Griffiths-Jones S."/>
            <person name="Gross S."/>
            <person name="Guigo R."/>
            <person name="Gustafson E.A."/>
            <person name="Haerty W."/>
            <person name="Hahn M.W."/>
            <person name="Halligan D.L."/>
            <person name="Halpern A.L."/>
            <person name="Halter G.M."/>
            <person name="Han M.V."/>
            <person name="Heger A."/>
            <person name="Hillier L."/>
            <person name="Hinrichs A.S."/>
            <person name="Holmes I."/>
            <person name="Hoskins R.A."/>
            <person name="Hubisz M.J."/>
            <person name="Hultmark D."/>
            <person name="Huntley M.A."/>
            <person name="Jaffe D.B."/>
            <person name="Jagadeeshan S."/>
            <person name="Jeck W.R."/>
            <person name="Johnson J."/>
            <person name="Jones C.D."/>
            <person name="Jordan W.C."/>
            <person name="Karpen G.H."/>
            <person name="Kataoka E."/>
            <person name="Keightley P.D."/>
            <person name="Kheradpour P."/>
            <person name="Kirkness E.F."/>
            <person name="Koerich L.B."/>
            <person name="Kristiansen K."/>
            <person name="Kudrna D."/>
            <person name="Kulathinal R.J."/>
            <person name="Kumar S."/>
            <person name="Kwok R."/>
            <person name="Lander E."/>
            <person name="Langley C.H."/>
            <person name="Lapoint R."/>
            <person name="Lazzaro B.P."/>
            <person name="Lee S.J."/>
            <person name="Levesque L."/>
            <person name="Li R."/>
            <person name="Lin C.F."/>
            <person name="Lin M.F."/>
            <person name="Lindblad-Toh K."/>
            <person name="Llopart A."/>
            <person name="Long M."/>
            <person name="Low L."/>
            <person name="Lozovsky E."/>
            <person name="Lu J."/>
            <person name="Luo M."/>
            <person name="Machado C.A."/>
            <person name="Makalowski W."/>
            <person name="Marzo M."/>
            <person name="Matsuda M."/>
            <person name="Matzkin L."/>
            <person name="McAllister B."/>
            <person name="McBride C.S."/>
            <person name="McKernan B."/>
            <person name="McKernan K."/>
            <person name="Mendez-Lago M."/>
            <person name="Minx P."/>
            <person name="Mollenhauer M.U."/>
            <person name="Montooth K."/>
            <person name="Mount S.M."/>
            <person name="Mu X."/>
            <person name="Myers E."/>
            <person name="Negre B."/>
            <person name="Newfeld S."/>
            <person name="Nielsen R."/>
            <person name="Noor M.A."/>
            <person name="O'Grady P."/>
            <person name="Pachter L."/>
            <person name="Papaceit M."/>
            <person name="Parisi M.J."/>
            <person name="Parisi M."/>
            <person name="Parts L."/>
            <person name="Pedersen J.S."/>
            <person name="Pesole G."/>
            <person name="Phillippy A.M."/>
            <person name="Ponting C.P."/>
            <person name="Pop M."/>
            <person name="Porcelli D."/>
            <person name="Powell J.R."/>
            <person name="Prohaska S."/>
            <person name="Pruitt K."/>
            <person name="Puig M."/>
            <person name="Quesneville H."/>
            <person name="Ram K.R."/>
            <person name="Rand D."/>
            <person name="Rasmussen M.D."/>
            <person name="Reed L.K."/>
            <person name="Reenan R."/>
            <person name="Reily A."/>
            <person name="Remington K.A."/>
            <person name="Rieger T.T."/>
            <person name="Ritchie M.G."/>
            <person name="Robin C."/>
            <person name="Rogers Y.H."/>
            <person name="Rohde C."/>
            <person name="Rozas J."/>
            <person name="Rubenfield M.J."/>
            <person name="Ruiz A."/>
            <person name="Russo S."/>
            <person name="Salzberg S.L."/>
            <person name="Sanchez-Gracia A."/>
            <person name="Saranga D.J."/>
            <person name="Sato H."/>
            <person name="Schaeffer S.W."/>
            <person name="Schatz M.C."/>
            <person name="Schlenke T."/>
            <person name="Schwartz R."/>
            <person name="Segarra C."/>
            <person name="Singh R.S."/>
            <person name="Sirot L."/>
            <person name="Sirota M."/>
            <person name="Sisneros N.B."/>
            <person name="Smith C.D."/>
            <person name="Smith T.F."/>
            <person name="Spieth J."/>
            <person name="Stage D.E."/>
            <person name="Stark A."/>
            <person name="Stephan W."/>
            <person name="Strausberg R.L."/>
            <person name="Strempel S."/>
            <person name="Sturgill D."/>
            <person name="Sutton G."/>
            <person name="Sutton G.G."/>
            <person name="Tao W."/>
            <person name="Teichmann S."/>
            <person name="Tobari Y.N."/>
            <person name="Tomimura Y."/>
            <person name="Tsolas J.M."/>
            <person name="Valente V.L."/>
            <person name="Venter E."/>
            <person name="Venter J.C."/>
            <person name="Vicario S."/>
            <person name="Vieira F.G."/>
            <person name="Vilella A.J."/>
            <person name="Villasante A."/>
            <person name="Walenz B."/>
            <person name="Wang J."/>
            <person name="Wasserman M."/>
            <person name="Watts T."/>
            <person name="Wilson D."/>
            <person name="Wilson R.K."/>
            <person name="Wing R.A."/>
            <person name="Wolfner M.F."/>
            <person name="Wong A."/>
            <person name="Wong G.K."/>
            <person name="Wu C.I."/>
            <person name="Wu G."/>
            <person name="Yamamoto D."/>
            <person name="Yang H.P."/>
            <person name="Yang S.P."/>
            <person name="Yorke J.A."/>
            <person name="Yoshida K."/>
            <person name="Zdobnov E."/>
            <person name="Zhang P."/>
            <person name="Zhang Y."/>
            <person name="Zimin A.V."/>
            <person name="Baldwin J."/>
            <person name="Abdouelleil A."/>
            <person name="Abdulkadir J."/>
            <person name="Abebe A."/>
            <person name="Abera B."/>
            <person name="Abreu J."/>
            <person name="Acer S.C."/>
            <person name="Aftuck L."/>
            <person name="Alexander A."/>
            <person name="An P."/>
            <person name="Anderson E."/>
            <person name="Anderson S."/>
            <person name="Arachi H."/>
            <person name="Azer M."/>
            <person name="Bachantsang P."/>
            <person name="Barry A."/>
            <person name="Bayul T."/>
            <person name="Berlin A."/>
            <person name="Bessette D."/>
            <person name="Bloom T."/>
            <person name="Blye J."/>
            <person name="Boguslavskiy L."/>
            <person name="Bonnet C."/>
            <person name="Boukhgalter B."/>
            <person name="Bourzgui I."/>
            <person name="Brown A."/>
            <person name="Cahill P."/>
            <person name="Channer S."/>
            <person name="Cheshatsang Y."/>
            <person name="Chuda L."/>
            <person name="Citroen M."/>
            <person name="Collymore A."/>
            <person name="Cooke P."/>
            <person name="Costello M."/>
            <person name="D'Aco K."/>
            <person name="Daza R."/>
            <person name="De Haan G."/>
            <person name="DeGray S."/>
            <person name="DeMaso C."/>
            <person name="Dhargay N."/>
            <person name="Dooley K."/>
            <person name="Dooley E."/>
            <person name="Doricent M."/>
            <person name="Dorje P."/>
            <person name="Dorjee K."/>
            <person name="Dupes A."/>
            <person name="Elong R."/>
            <person name="Falk J."/>
            <person name="Farina A."/>
            <person name="Faro S."/>
            <person name="Ferguson D."/>
            <person name="Fisher S."/>
            <person name="Foley C.D."/>
            <person name="Franke A."/>
            <person name="Friedrich D."/>
            <person name="Gadbois L."/>
            <person name="Gearin G."/>
            <person name="Gearin C.R."/>
            <person name="Giannoukos G."/>
            <person name="Goode T."/>
            <person name="Graham J."/>
            <person name="Grandbois E."/>
            <person name="Grewal S."/>
            <person name="Gyaltsen K."/>
            <person name="Hafez N."/>
            <person name="Hagos B."/>
            <person name="Hall J."/>
            <person name="Henson C."/>
            <person name="Hollinger A."/>
            <person name="Honan T."/>
            <person name="Huard M.D."/>
            <person name="Hughes L."/>
            <person name="Hurhula B."/>
            <person name="Husby M.E."/>
            <person name="Kamat A."/>
            <person name="Kanga B."/>
            <person name="Kashin S."/>
            <person name="Khazanovich D."/>
            <person name="Kisner P."/>
            <person name="Lance K."/>
            <person name="Lara M."/>
            <person name="Lee W."/>
            <person name="Lennon N."/>
            <person name="Letendre F."/>
            <person name="LeVine R."/>
            <person name="Lipovsky A."/>
            <person name="Liu X."/>
            <person name="Liu J."/>
            <person name="Liu S."/>
            <person name="Lokyitsang T."/>
            <person name="Lokyitsang Y."/>
            <person name="Lubonja R."/>
            <person name="Lui A."/>
            <person name="MacDonald P."/>
            <person name="Magnisalis V."/>
            <person name="Maru K."/>
            <person name="Matthews C."/>
            <person name="McCusker W."/>
            <person name="McDonough S."/>
            <person name="Mehta T."/>
            <person name="Meldrim J."/>
            <person name="Meneus L."/>
            <person name="Mihai O."/>
            <person name="Mihalev A."/>
            <person name="Mihova T."/>
            <person name="Mittelman R."/>
            <person name="Mlenga V."/>
            <person name="Montmayeur A."/>
            <person name="Mulrain L."/>
            <person name="Navidi A."/>
            <person name="Naylor J."/>
            <person name="Negash T."/>
            <person name="Nguyen T."/>
            <person name="Nguyen N."/>
            <person name="Nicol R."/>
            <person name="Norbu C."/>
            <person name="Norbu N."/>
            <person name="Novod N."/>
            <person name="O'Neill B."/>
            <person name="Osman S."/>
            <person name="Markiewicz E."/>
            <person name="Oyono O.L."/>
            <person name="Patti C."/>
            <person name="Phunkhang P."/>
            <person name="Pierre F."/>
            <person name="Priest M."/>
            <person name="Raghuraman S."/>
            <person name="Rege F."/>
            <person name="Reyes R."/>
            <person name="Rise C."/>
            <person name="Rogov P."/>
            <person name="Ross K."/>
            <person name="Ryan E."/>
            <person name="Settipalli S."/>
            <person name="Shea T."/>
            <person name="Sherpa N."/>
            <person name="Shi L."/>
            <person name="Shih D."/>
            <person name="Sparrow T."/>
            <person name="Spaulding J."/>
            <person name="Stalker J."/>
            <person name="Stange-Thomann N."/>
            <person name="Stavropoulos S."/>
            <person name="Stone C."/>
            <person name="Strader C."/>
            <person name="Tesfaye S."/>
            <person name="Thomson T."/>
            <person name="Thoulutsang Y."/>
            <person name="Thoulutsang D."/>
            <person name="Topham K."/>
            <person name="Topping I."/>
            <person name="Tsamla T."/>
            <person name="Vassiliev H."/>
            <person name="Vo A."/>
            <person name="Wangchuk T."/>
            <person name="Wangdi T."/>
            <person name="Weiand M."/>
            <person name="Wilkinson J."/>
            <person name="Wilson A."/>
            <person name="Yadav S."/>
            <person name="Young G."/>
            <person name="Yu Q."/>
            <person name="Zembek L."/>
            <person name="Zhong D."/>
            <person name="Zimmer A."/>
            <person name="Zwirko Z."/>
            <person name="Jaffe D.B."/>
            <person name="Alvarez P."/>
            <person name="Brockman W."/>
            <person name="Butler J."/>
            <person name="Chin C."/>
            <person name="Gnerre S."/>
            <person name="Grabherr M."/>
            <person name="Kleber M."/>
            <person name="Mauceli E."/>
            <person name="MacCallum I."/>
        </authorList>
    </citation>
    <scope>NUCLEOTIDE SEQUENCE [LARGE SCALE GENOMIC DNA]</scope>
    <source>
        <strain evidence="16">Tucson 14030-0811.24</strain>
    </source>
</reference>
<dbReference type="InterPro" id="IPR036396">
    <property type="entry name" value="Cyt_P450_sf"/>
</dbReference>
<keyword evidence="5 13" id="KW-0349">Heme</keyword>
<sequence length="499" mass="56932">MAVWLVPLLLVGAILALAALFLQHRYGYFARRGILHDKPVWIYGNTAEVGKTKTFRDPFRELYTKYKGKAKFAGFYVGLRPNPVLLDLDLIKQVMIKDFQNFANRGNYYNEEDDPVTAHLFNLDGQKWRNMRTKLTPTFTALKMHQMLPIIVEIGDRFVDLLNKEVAKVKKNGEAPVEIKDWLSRFTIDVIGSCAFGLDCNSLKDPNAEFRVITRTLFTVRRHGPLAMGLINTFPKIAEKLHVKIAPDNVSEFYTRVVRDTVDYRDKNNVKRNDFLNLLMGLREGKDGGLTFNQILAEAFVFLVAGFETSSSTMGFTLYELAINQDIQDKAREEVKQVLAKHGEFNYEAIKELKYIQQIFNETLRKWAILPILIRVAEKDYPVPGTNDVFEAGTQLIIPADAIHHDPEIYPDPEKFDPDRFTPEAVEQRHSMAWQPFGQGPRNCIGARFGEMQSIVGLAKLLHNFKFVPAKETQIPLRLSKTAFLLASDHGIIVDVQPI</sequence>
<keyword evidence="9 14" id="KW-0560">Oxidoreductase</keyword>
<dbReference type="FunFam" id="1.10.630.10:FF:000042">
    <property type="entry name" value="Cytochrome P450"/>
    <property type="match status" value="1"/>
</dbReference>
<dbReference type="Proteomes" id="UP000007798">
    <property type="component" value="Unassembled WGS sequence"/>
</dbReference>
<dbReference type="Gene3D" id="1.10.630.10">
    <property type="entry name" value="Cytochrome P450"/>
    <property type="match status" value="1"/>
</dbReference>
<dbReference type="CDD" id="cd11056">
    <property type="entry name" value="CYP6-like"/>
    <property type="match status" value="1"/>
</dbReference>
<keyword evidence="12" id="KW-0472">Membrane</keyword>
<evidence type="ECO:0000313" key="16">
    <source>
        <dbReference type="Proteomes" id="UP000007798"/>
    </source>
</evidence>
<dbReference type="GO" id="GO:0016705">
    <property type="term" value="F:oxidoreductase activity, acting on paired donors, with incorporation or reduction of molecular oxygen"/>
    <property type="evidence" value="ECO:0007669"/>
    <property type="project" value="InterPro"/>
</dbReference>
<dbReference type="InterPro" id="IPR017972">
    <property type="entry name" value="Cyt_P450_CS"/>
</dbReference>
<evidence type="ECO:0000256" key="10">
    <source>
        <dbReference type="ARBA" id="ARBA00023004"/>
    </source>
</evidence>
<dbReference type="AlphaFoldDB" id="B4MS28"/>
<keyword evidence="11 14" id="KW-0503">Monooxygenase</keyword>
<keyword evidence="7" id="KW-0256">Endoplasmic reticulum</keyword>
<evidence type="ECO:0000256" key="1">
    <source>
        <dbReference type="ARBA" id="ARBA00001971"/>
    </source>
</evidence>
<accession>B4MS28</accession>
<dbReference type="InterPro" id="IPR001128">
    <property type="entry name" value="Cyt_P450"/>
</dbReference>
<evidence type="ECO:0000256" key="6">
    <source>
        <dbReference type="ARBA" id="ARBA00022723"/>
    </source>
</evidence>
<dbReference type="KEGG" id="dwi:6641060"/>
<keyword evidence="6 13" id="KW-0479">Metal-binding</keyword>
<gene>
    <name evidence="15" type="primary">Dwil\GK15642</name>
    <name evidence="15" type="ORF">Dwil_GK15642</name>
</gene>
<dbReference type="InParanoid" id="B4MS28"/>
<evidence type="ECO:0000256" key="2">
    <source>
        <dbReference type="ARBA" id="ARBA00004174"/>
    </source>
</evidence>
<dbReference type="eggNOG" id="KOG0158">
    <property type="taxonomic scope" value="Eukaryota"/>
</dbReference>
<name>B4MS28_DROWI</name>
<keyword evidence="10 13" id="KW-0408">Iron</keyword>
<dbReference type="PRINTS" id="PR00385">
    <property type="entry name" value="P450"/>
</dbReference>
<evidence type="ECO:0000256" key="7">
    <source>
        <dbReference type="ARBA" id="ARBA00022824"/>
    </source>
</evidence>